<dbReference type="EMBL" id="JABWUV010000029">
    <property type="protein sequence ID" value="KAF6274193.1"/>
    <property type="molecule type" value="Genomic_DNA"/>
</dbReference>
<proteinExistence type="predicted"/>
<dbReference type="Proteomes" id="UP000527355">
    <property type="component" value="Unassembled WGS sequence"/>
</dbReference>
<dbReference type="AlphaFoldDB" id="A0A7J7RDP6"/>
<dbReference type="PANTHER" id="PTHR34313:SF2">
    <property type="entry name" value="ENDOGENOUS RETROVIRUS GROUP K MEMBER 21 ENV POLYPROTEIN-LIKE"/>
    <property type="match status" value="1"/>
</dbReference>
<evidence type="ECO:0000256" key="1">
    <source>
        <dbReference type="ARBA" id="ARBA00004328"/>
    </source>
</evidence>
<reference evidence="2 3" key="1">
    <citation type="journal article" date="2020" name="Nature">
        <title>Six reference-quality genomes reveal evolution of bat adaptations.</title>
        <authorList>
            <person name="Jebb D."/>
            <person name="Huang Z."/>
            <person name="Pippel M."/>
            <person name="Hughes G.M."/>
            <person name="Lavrichenko K."/>
            <person name="Devanna P."/>
            <person name="Winkler S."/>
            <person name="Jermiin L.S."/>
            <person name="Skirmuntt E.C."/>
            <person name="Katzourakis A."/>
            <person name="Burkitt-Gray L."/>
            <person name="Ray D.A."/>
            <person name="Sullivan K.A.M."/>
            <person name="Roscito J.G."/>
            <person name="Kirilenko B.M."/>
            <person name="Davalos L.M."/>
            <person name="Corthals A.P."/>
            <person name="Power M.L."/>
            <person name="Jones G."/>
            <person name="Ransome R.D."/>
            <person name="Dechmann D.K.N."/>
            <person name="Locatelli A.G."/>
            <person name="Puechmaille S.J."/>
            <person name="Fedrigo O."/>
            <person name="Jarvis E.D."/>
            <person name="Hiller M."/>
            <person name="Vernes S.C."/>
            <person name="Myers E.W."/>
            <person name="Teeling E.C."/>
        </authorList>
    </citation>
    <scope>NUCLEOTIDE SEQUENCE [LARGE SCALE GENOMIC DNA]</scope>
    <source>
        <strain evidence="2">MMyoMyo1</strain>
        <tissue evidence="2">Flight muscle</tissue>
    </source>
</reference>
<protein>
    <submittedName>
        <fullName evidence="2">Uncharacterized protein</fullName>
    </submittedName>
</protein>
<organism evidence="2 3">
    <name type="scientific">Myotis myotis</name>
    <name type="common">Greater mouse-eared bat</name>
    <name type="synonym">Vespertilio myotis</name>
    <dbReference type="NCBI Taxonomy" id="51298"/>
    <lineage>
        <taxon>Eukaryota</taxon>
        <taxon>Metazoa</taxon>
        <taxon>Chordata</taxon>
        <taxon>Craniata</taxon>
        <taxon>Vertebrata</taxon>
        <taxon>Euteleostomi</taxon>
        <taxon>Mammalia</taxon>
        <taxon>Eutheria</taxon>
        <taxon>Laurasiatheria</taxon>
        <taxon>Chiroptera</taxon>
        <taxon>Yangochiroptera</taxon>
        <taxon>Vespertilionidae</taxon>
        <taxon>Myotis</taxon>
    </lineage>
</organism>
<comment type="caution">
    <text evidence="2">The sequence shown here is derived from an EMBL/GenBank/DDBJ whole genome shotgun (WGS) entry which is preliminary data.</text>
</comment>
<sequence>MAALGSISLHHDNLTVITGLTACVAPPYLFLIGIVDIALKGNLYIISCTHCNLSSCVSRYNFGYEVVVLHQPSFVMLPVNITGPWYRDTGSHIKRTEWPKPVWLSGWSVGLQTEGSQVRFQSRACTWVAGTSPVGDVQEAADRCFSLINVSNSLSLSLPLCKKSIKYIFKKRERERTE</sequence>
<evidence type="ECO:0000313" key="3">
    <source>
        <dbReference type="Proteomes" id="UP000527355"/>
    </source>
</evidence>
<keyword evidence="3" id="KW-1185">Reference proteome</keyword>
<dbReference type="InterPro" id="IPR051255">
    <property type="entry name" value="Retroviral_env_glycoprotein"/>
</dbReference>
<accession>A0A7J7RDP6</accession>
<name>A0A7J7RDP6_MYOMY</name>
<dbReference type="PANTHER" id="PTHR34313">
    <property type="entry name" value="ENDOGENOUS RETROVIRUS GROUP K MEMBER 113 ENV POLYPROTEIN-RELATED"/>
    <property type="match status" value="1"/>
</dbReference>
<evidence type="ECO:0000313" key="2">
    <source>
        <dbReference type="EMBL" id="KAF6274193.1"/>
    </source>
</evidence>
<dbReference type="VEuPathDB" id="HostDB:LOC118679143"/>
<comment type="subcellular location">
    <subcellularLocation>
        <location evidence="1">Virion</location>
    </subcellularLocation>
</comment>
<gene>
    <name evidence="2" type="ORF">mMyoMyo1_010371</name>
</gene>